<evidence type="ECO:0000313" key="9">
    <source>
        <dbReference type="EMBL" id="BCJ36622.1"/>
    </source>
</evidence>
<evidence type="ECO:0000256" key="2">
    <source>
        <dbReference type="ARBA" id="ARBA00022676"/>
    </source>
</evidence>
<evidence type="ECO:0000256" key="8">
    <source>
        <dbReference type="SAM" id="Phobius"/>
    </source>
</evidence>
<keyword evidence="4 8" id="KW-0812">Transmembrane</keyword>
<keyword evidence="6 8" id="KW-0472">Membrane</keyword>
<dbReference type="AlphaFoldDB" id="A0A7R7HXW1"/>
<proteinExistence type="inferred from homology"/>
<feature type="transmembrane region" description="Helical" evidence="8">
    <location>
        <begin position="183"/>
        <end position="216"/>
    </location>
</feature>
<evidence type="ECO:0000313" key="10">
    <source>
        <dbReference type="Proteomes" id="UP000611640"/>
    </source>
</evidence>
<feature type="transmembrane region" description="Helical" evidence="8">
    <location>
        <begin position="331"/>
        <end position="357"/>
    </location>
</feature>
<keyword evidence="3" id="KW-0808">Transferase</keyword>
<feature type="transmembrane region" description="Helical" evidence="8">
    <location>
        <begin position="33"/>
        <end position="56"/>
    </location>
</feature>
<organism evidence="9 10">
    <name type="scientific">Actinocatenispora thailandica</name>
    <dbReference type="NCBI Taxonomy" id="227318"/>
    <lineage>
        <taxon>Bacteria</taxon>
        <taxon>Bacillati</taxon>
        <taxon>Actinomycetota</taxon>
        <taxon>Actinomycetes</taxon>
        <taxon>Micromonosporales</taxon>
        <taxon>Micromonosporaceae</taxon>
        <taxon>Actinocatenispora</taxon>
    </lineage>
</organism>
<feature type="transmembrane region" description="Helical" evidence="8">
    <location>
        <begin position="495"/>
        <end position="513"/>
    </location>
</feature>
<dbReference type="GO" id="GO:0016020">
    <property type="term" value="C:membrane"/>
    <property type="evidence" value="ECO:0007669"/>
    <property type="project" value="UniProtKB-SubCell"/>
</dbReference>
<name>A0A7R7HXW1_9ACTN</name>
<dbReference type="InterPro" id="IPR049829">
    <property type="entry name" value="MptA/B-like"/>
</dbReference>
<evidence type="ECO:0000256" key="5">
    <source>
        <dbReference type="ARBA" id="ARBA00022989"/>
    </source>
</evidence>
<feature type="transmembrane region" description="Helical" evidence="8">
    <location>
        <begin position="307"/>
        <end position="324"/>
    </location>
</feature>
<dbReference type="Pfam" id="PF26314">
    <property type="entry name" value="MptA_B_family"/>
    <property type="match status" value="1"/>
</dbReference>
<dbReference type="NCBIfam" id="NF038066">
    <property type="entry name" value="MptB"/>
    <property type="match status" value="1"/>
</dbReference>
<evidence type="ECO:0000256" key="4">
    <source>
        <dbReference type="ARBA" id="ARBA00022692"/>
    </source>
</evidence>
<feature type="transmembrane region" description="Helical" evidence="8">
    <location>
        <begin position="434"/>
        <end position="460"/>
    </location>
</feature>
<feature type="transmembrane region" description="Helical" evidence="8">
    <location>
        <begin position="109"/>
        <end position="129"/>
    </location>
</feature>
<feature type="transmembrane region" description="Helical" evidence="8">
    <location>
        <begin position="467"/>
        <end position="483"/>
    </location>
</feature>
<feature type="transmembrane region" description="Helical" evidence="8">
    <location>
        <begin position="284"/>
        <end position="301"/>
    </location>
</feature>
<dbReference type="EMBL" id="AP023355">
    <property type="protein sequence ID" value="BCJ36622.1"/>
    <property type="molecule type" value="Genomic_DNA"/>
</dbReference>
<accession>A0A7R7HXW1</accession>
<gene>
    <name evidence="9" type="ORF">Athai_41250</name>
</gene>
<comment type="similarity">
    <text evidence="7">Belongs to the MptA/B family.</text>
</comment>
<feature type="transmembrane region" description="Helical" evidence="8">
    <location>
        <begin position="402"/>
        <end position="419"/>
    </location>
</feature>
<keyword evidence="5 8" id="KW-1133">Transmembrane helix</keyword>
<evidence type="ECO:0000256" key="3">
    <source>
        <dbReference type="ARBA" id="ARBA00022679"/>
    </source>
</evidence>
<feature type="transmembrane region" description="Helical" evidence="8">
    <location>
        <begin position="76"/>
        <end position="97"/>
    </location>
</feature>
<evidence type="ECO:0000256" key="6">
    <source>
        <dbReference type="ARBA" id="ARBA00023136"/>
    </source>
</evidence>
<protein>
    <submittedName>
        <fullName evidence="9">Membrane protein</fullName>
    </submittedName>
</protein>
<comment type="subcellular location">
    <subcellularLocation>
        <location evidence="1">Membrane</location>
        <topology evidence="1">Multi-pass membrane protein</topology>
    </subcellularLocation>
</comment>
<keyword evidence="2" id="KW-0328">Glycosyltransferase</keyword>
<dbReference type="GO" id="GO:0016757">
    <property type="term" value="F:glycosyltransferase activity"/>
    <property type="evidence" value="ECO:0007669"/>
    <property type="project" value="UniProtKB-KW"/>
</dbReference>
<sequence>MGGWRACKHVRVGQGEPLTRGDERGRWRLGTPAAGRSIGLAGAVLLAVAAYTVGAVPGGVPYGRLPSAQLLAQPRYSIGMACWVLGLAGLLAGWLVLRRPARDGLLRARWVVVTTLLWAVPLLIAPPLASRDVYAYAAQGELYAHGLDPYHSGPAALPSHWLADMSPSWRDSPAPYGPLALLIARLAAVVAAGHLTVALAVLRIAALAGVLLLAGYLPRLARLAGVDAGAACWLGLASPLVAIHLVSGAHSDALMLGLLVAGLTLAAQRRFAGRVAGSRIPAPALTAATALLAGAALGLAAAVKVTALLAVPFAVLLILPVLSGRCRLVRAAVAVVAGVAVAFGAASAAAGLGFGWASAAFGAEASVQWTSLSTGVGTALGFPLRLLGLPGAGGVLAVARDLALFVVLPAVLVALWWPVRRGAEPRAVLVRTGWAFAALLAASPAVHPWYVLWPVVILAAAATDRRVVTGMVAVTVLMTVLVLPDGYNLARVTGWVGAPLDLAIVLGLGWLAVRRLRRVTAV</sequence>
<dbReference type="Proteomes" id="UP000611640">
    <property type="component" value="Chromosome"/>
</dbReference>
<feature type="transmembrane region" description="Helical" evidence="8">
    <location>
        <begin position="369"/>
        <end position="390"/>
    </location>
</feature>
<keyword evidence="10" id="KW-1185">Reference proteome</keyword>
<dbReference type="KEGG" id="atl:Athai_41250"/>
<evidence type="ECO:0000256" key="7">
    <source>
        <dbReference type="ARBA" id="ARBA00043987"/>
    </source>
</evidence>
<reference evidence="9 10" key="1">
    <citation type="submission" date="2020-08" db="EMBL/GenBank/DDBJ databases">
        <title>Whole genome shotgun sequence of Actinocatenispora thailandica NBRC 105041.</title>
        <authorList>
            <person name="Komaki H."/>
            <person name="Tamura T."/>
        </authorList>
    </citation>
    <scope>NUCLEOTIDE SEQUENCE [LARGE SCALE GENOMIC DNA]</scope>
    <source>
        <strain evidence="9 10">NBRC 105041</strain>
    </source>
</reference>
<evidence type="ECO:0000256" key="1">
    <source>
        <dbReference type="ARBA" id="ARBA00004141"/>
    </source>
</evidence>